<evidence type="ECO:0000256" key="10">
    <source>
        <dbReference type="ARBA" id="ARBA00023159"/>
    </source>
</evidence>
<dbReference type="GO" id="GO:0005829">
    <property type="term" value="C:cytosol"/>
    <property type="evidence" value="ECO:0007669"/>
    <property type="project" value="TreeGrafter"/>
</dbReference>
<evidence type="ECO:0000256" key="1">
    <source>
        <dbReference type="ARBA" id="ARBA00004496"/>
    </source>
</evidence>
<dbReference type="GO" id="GO:0003700">
    <property type="term" value="F:DNA-binding transcription factor activity"/>
    <property type="evidence" value="ECO:0007669"/>
    <property type="project" value="TreeGrafter"/>
</dbReference>
<evidence type="ECO:0000256" key="8">
    <source>
        <dbReference type="ARBA" id="ARBA00023026"/>
    </source>
</evidence>
<dbReference type="InterPro" id="IPR000595">
    <property type="entry name" value="cNMP-bd_dom"/>
</dbReference>
<evidence type="ECO:0000259" key="13">
    <source>
        <dbReference type="PROSITE" id="PS50042"/>
    </source>
</evidence>
<comment type="subunit">
    <text evidence="2">Homodimer.</text>
</comment>
<dbReference type="InterPro" id="IPR018490">
    <property type="entry name" value="cNMP-bd_dom_sf"/>
</dbReference>
<dbReference type="SUPFAM" id="SSF46785">
    <property type="entry name" value="Winged helix' DNA-binding domain"/>
    <property type="match status" value="1"/>
</dbReference>
<dbReference type="EMBL" id="CP042807">
    <property type="protein sequence ID" value="QEE24947.1"/>
    <property type="molecule type" value="Genomic_DNA"/>
</dbReference>
<feature type="domain" description="Cyclic nucleotide-binding" evidence="13">
    <location>
        <begin position="10"/>
        <end position="112"/>
    </location>
</feature>
<comment type="subcellular location">
    <subcellularLocation>
        <location evidence="1">Cytoplasm</location>
    </subcellularLocation>
</comment>
<evidence type="ECO:0000256" key="9">
    <source>
        <dbReference type="ARBA" id="ARBA00023125"/>
    </source>
</evidence>
<gene>
    <name evidence="15" type="ORF">CS053_10895</name>
</gene>
<evidence type="ECO:0000313" key="16">
    <source>
        <dbReference type="Proteomes" id="UP000321807"/>
    </source>
</evidence>
<dbReference type="InterPro" id="IPR036388">
    <property type="entry name" value="WH-like_DNA-bd_sf"/>
</dbReference>
<dbReference type="Proteomes" id="UP000321807">
    <property type="component" value="Chromosome"/>
</dbReference>
<dbReference type="GO" id="GO:0003677">
    <property type="term" value="F:DNA binding"/>
    <property type="evidence" value="ECO:0007669"/>
    <property type="project" value="UniProtKB-KW"/>
</dbReference>
<keyword evidence="6" id="KW-0973">c-di-GMP</keyword>
<dbReference type="PANTHER" id="PTHR24567:SF26">
    <property type="entry name" value="REGULATORY PROTEIN YEIL"/>
    <property type="match status" value="1"/>
</dbReference>
<sequence>MIEHYAPFDLFQWLSDDARNAFMREARKGRFPAGTLIYTEGERSSQMYRIVHGTVRLSVARANGREVIYKFFEPGDCFGVSTCIDQEPYPQTAEAGDDVEVQVINQASFNRLRAGDRSFEDALLRLMTRQMRLLSVFTAESHLDDLTARVASRILTAIQSFGQPDEVGIRLKVHLSQADLALQVGTSRQSVNKILHRLQEDGVLLIEYASLVVIDLDKVQRLATKSGG</sequence>
<evidence type="ECO:0000256" key="5">
    <source>
        <dbReference type="ARBA" id="ARBA00022533"/>
    </source>
</evidence>
<evidence type="ECO:0000256" key="6">
    <source>
        <dbReference type="ARBA" id="ARBA00022636"/>
    </source>
</evidence>
<keyword evidence="10" id="KW-0010">Activator</keyword>
<keyword evidence="8" id="KW-0843">Virulence</keyword>
<evidence type="ECO:0000256" key="7">
    <source>
        <dbReference type="ARBA" id="ARBA00023015"/>
    </source>
</evidence>
<organism evidence="15 16">
    <name type="scientific">Rhodanobacter glycinis</name>
    <dbReference type="NCBI Taxonomy" id="582702"/>
    <lineage>
        <taxon>Bacteria</taxon>
        <taxon>Pseudomonadati</taxon>
        <taxon>Pseudomonadota</taxon>
        <taxon>Gammaproteobacteria</taxon>
        <taxon>Lysobacterales</taxon>
        <taxon>Rhodanobacteraceae</taxon>
        <taxon>Rhodanobacter</taxon>
    </lineage>
</organism>
<feature type="domain" description="HTH crp-type" evidence="14">
    <location>
        <begin position="144"/>
        <end position="217"/>
    </location>
</feature>
<dbReference type="SMART" id="SM00100">
    <property type="entry name" value="cNMP"/>
    <property type="match status" value="1"/>
</dbReference>
<keyword evidence="11" id="KW-0804">Transcription</keyword>
<evidence type="ECO:0000256" key="11">
    <source>
        <dbReference type="ARBA" id="ARBA00023163"/>
    </source>
</evidence>
<dbReference type="PANTHER" id="PTHR24567">
    <property type="entry name" value="CRP FAMILY TRANSCRIPTIONAL REGULATORY PROTEIN"/>
    <property type="match status" value="1"/>
</dbReference>
<dbReference type="Gene3D" id="1.10.10.10">
    <property type="entry name" value="Winged helix-like DNA-binding domain superfamily/Winged helix DNA-binding domain"/>
    <property type="match status" value="1"/>
</dbReference>
<evidence type="ECO:0000259" key="14">
    <source>
        <dbReference type="PROSITE" id="PS51063"/>
    </source>
</evidence>
<dbReference type="RefSeq" id="WP_147627444.1">
    <property type="nucleotide sequence ID" value="NZ_CP042807.1"/>
</dbReference>
<dbReference type="InterPro" id="IPR036390">
    <property type="entry name" value="WH_DNA-bd_sf"/>
</dbReference>
<proteinExistence type="predicted"/>
<dbReference type="PROSITE" id="PS50042">
    <property type="entry name" value="CNMP_BINDING_3"/>
    <property type="match status" value="1"/>
</dbReference>
<keyword evidence="4" id="KW-0678">Repressor</keyword>
<accession>A0A5B9E3U5</accession>
<dbReference type="InterPro" id="IPR014710">
    <property type="entry name" value="RmlC-like_jellyroll"/>
</dbReference>
<dbReference type="GO" id="GO:0003824">
    <property type="term" value="F:catalytic activity"/>
    <property type="evidence" value="ECO:0007669"/>
    <property type="project" value="UniProtKB-KW"/>
</dbReference>
<evidence type="ECO:0000256" key="12">
    <source>
        <dbReference type="ARBA" id="ARBA00031697"/>
    </source>
</evidence>
<dbReference type="AlphaFoldDB" id="A0A5B9E3U5"/>
<reference evidence="15 16" key="1">
    <citation type="submission" date="2019-08" db="EMBL/GenBank/DDBJ databases">
        <title>Complete genome sequence of Rhodanobacter glycinis strain T01E-68 isolated from tomato root.</title>
        <authorList>
            <person name="Weon H.-Y."/>
            <person name="Lee S.A."/>
        </authorList>
    </citation>
    <scope>NUCLEOTIDE SEQUENCE [LARGE SCALE GENOMIC DNA]</scope>
    <source>
        <strain evidence="15 16">T01E-68</strain>
    </source>
</reference>
<protein>
    <recommendedName>
        <fullName evidence="3">CRP-like protein Clp</fullName>
    </recommendedName>
    <alternativeName>
        <fullName evidence="12">Catabolite activation-like protein</fullName>
    </alternativeName>
</protein>
<dbReference type="InterPro" id="IPR050397">
    <property type="entry name" value="Env_Response_Regulators"/>
</dbReference>
<dbReference type="InterPro" id="IPR012318">
    <property type="entry name" value="HTH_CRP"/>
</dbReference>
<dbReference type="SUPFAM" id="SSF51206">
    <property type="entry name" value="cAMP-binding domain-like"/>
    <property type="match status" value="1"/>
</dbReference>
<evidence type="ECO:0000256" key="2">
    <source>
        <dbReference type="ARBA" id="ARBA00011738"/>
    </source>
</evidence>
<evidence type="ECO:0000256" key="3">
    <source>
        <dbReference type="ARBA" id="ARBA00020769"/>
    </source>
</evidence>
<keyword evidence="7" id="KW-0805">Transcription regulation</keyword>
<dbReference type="Pfam" id="PF00027">
    <property type="entry name" value="cNMP_binding"/>
    <property type="match status" value="1"/>
</dbReference>
<keyword evidence="5" id="KW-0021">Allosteric enzyme</keyword>
<dbReference type="SMART" id="SM00419">
    <property type="entry name" value="HTH_CRP"/>
    <property type="match status" value="1"/>
</dbReference>
<evidence type="ECO:0000256" key="4">
    <source>
        <dbReference type="ARBA" id="ARBA00022491"/>
    </source>
</evidence>
<dbReference type="Gene3D" id="2.60.120.10">
    <property type="entry name" value="Jelly Rolls"/>
    <property type="match status" value="1"/>
</dbReference>
<keyword evidence="9" id="KW-0238">DNA-binding</keyword>
<dbReference type="CDD" id="cd00038">
    <property type="entry name" value="CAP_ED"/>
    <property type="match status" value="1"/>
</dbReference>
<dbReference type="KEGG" id="rgl:CS053_10895"/>
<dbReference type="Pfam" id="PF13545">
    <property type="entry name" value="HTH_Crp_2"/>
    <property type="match status" value="1"/>
</dbReference>
<name>A0A5B9E3U5_9GAMM</name>
<evidence type="ECO:0000313" key="15">
    <source>
        <dbReference type="EMBL" id="QEE24947.1"/>
    </source>
</evidence>
<dbReference type="PROSITE" id="PS51063">
    <property type="entry name" value="HTH_CRP_2"/>
    <property type="match status" value="1"/>
</dbReference>